<evidence type="ECO:0008006" key="3">
    <source>
        <dbReference type="Google" id="ProtNLM"/>
    </source>
</evidence>
<dbReference type="GeneID" id="95388647"/>
<dbReference type="AlphaFoldDB" id="A0A7W5V2B8"/>
<sequence>MNDLARRYELFGRVEAPGYRELTEGIAADPAILSLIAALPAPKQQPNLLFAAVRFLGGPVTAYPAFSSFVRQSWDAVRATMLARSTQTNEAARCAALLPALCLLDGPLALIEVGASAGLCLYPDRYGYRYPGRELGPQEGAFTCEVTGPAPLPDRLPEVVWRVGVDLNPLDVRDPDAVAWLRALVWPWQPERLANLERAVAVVAQDPPRLVRGDLNECVAGLVAEAPEEATVVVFHTAVLPYLSEAERERFAATMRALPCHWLANEGPARQPWVRLPYPPPADRAVMALVLDGRPLAFAGPHGQSLSWFA</sequence>
<dbReference type="InterPro" id="IPR011200">
    <property type="entry name" value="UCP012608"/>
</dbReference>
<proteinExistence type="predicted"/>
<reference evidence="1 2" key="1">
    <citation type="submission" date="2020-08" db="EMBL/GenBank/DDBJ databases">
        <title>Sequencing the genomes of 1000 actinobacteria strains.</title>
        <authorList>
            <person name="Klenk H.-P."/>
        </authorList>
    </citation>
    <scope>NUCLEOTIDE SEQUENCE [LARGE SCALE GENOMIC DNA]</scope>
    <source>
        <strain evidence="1 2">DSM 44320</strain>
    </source>
</reference>
<dbReference type="RefSeq" id="WP_183645752.1">
    <property type="nucleotide sequence ID" value="NZ_JACIBV010000001.1"/>
</dbReference>
<organism evidence="1 2">
    <name type="scientific">Nonomuraea dietziae</name>
    <dbReference type="NCBI Taxonomy" id="65515"/>
    <lineage>
        <taxon>Bacteria</taxon>
        <taxon>Bacillati</taxon>
        <taxon>Actinomycetota</taxon>
        <taxon>Actinomycetes</taxon>
        <taxon>Streptosporangiales</taxon>
        <taxon>Streptosporangiaceae</taxon>
        <taxon>Nonomuraea</taxon>
    </lineage>
</organism>
<name>A0A7W5V2B8_9ACTN</name>
<accession>A0A7W5V2B8</accession>
<comment type="caution">
    <text evidence="1">The sequence shown here is derived from an EMBL/GenBank/DDBJ whole genome shotgun (WGS) entry which is preliminary data.</text>
</comment>
<dbReference type="Proteomes" id="UP000579945">
    <property type="component" value="Unassembled WGS sequence"/>
</dbReference>
<protein>
    <recommendedName>
        <fullName evidence="3">DUF2332 domain-containing protein</fullName>
    </recommendedName>
</protein>
<dbReference type="EMBL" id="JACIBV010000001">
    <property type="protein sequence ID" value="MBB3726275.1"/>
    <property type="molecule type" value="Genomic_DNA"/>
</dbReference>
<gene>
    <name evidence="1" type="ORF">FHR33_002135</name>
</gene>
<keyword evidence="2" id="KW-1185">Reference proteome</keyword>
<evidence type="ECO:0000313" key="1">
    <source>
        <dbReference type="EMBL" id="MBB3726275.1"/>
    </source>
</evidence>
<dbReference type="Pfam" id="PF10094">
    <property type="entry name" value="DUF2332"/>
    <property type="match status" value="1"/>
</dbReference>
<evidence type="ECO:0000313" key="2">
    <source>
        <dbReference type="Proteomes" id="UP000579945"/>
    </source>
</evidence>